<feature type="chain" id="PRO_5044839746" evidence="1">
    <location>
        <begin position="17"/>
        <end position="299"/>
    </location>
</feature>
<keyword evidence="1" id="KW-0732">Signal</keyword>
<protein>
    <submittedName>
        <fullName evidence="2">Uncharacterized protein</fullName>
    </submittedName>
</protein>
<proteinExistence type="predicted"/>
<dbReference type="EMBL" id="JBGFUD010005727">
    <property type="protein sequence ID" value="MFH4980551.1"/>
    <property type="molecule type" value="Genomic_DNA"/>
</dbReference>
<sequence>MLAASFIVALVSSSSSSTSPVKSPLPRAGDPFPRIGDHRYRAVLDSRMITSDSTEQSTLPFAHSTIIPSSPMSSSSSTQPHLMLTDLLTTVEDTAHCGRVIIESHLHSLLNISLHRYQPQLLLLARIISNSRDPRTFELPANSSITIKPSFLRKNNFTSPKPIFALKLICDDALPPSWTPLLIYPLKYSPNSFLLITTSPLTLDACSMSECSSKSFASEMHLRTDSENSCSLQRLTNNNLFSSVNYYKPDHLLRLLSSKPGKKREFTQREIYVRNVEIRWEYFAICAPTAEHIKITTDI</sequence>
<name>A0ABD6EMP4_9BILA</name>
<reference evidence="2 3" key="1">
    <citation type="submission" date="2024-08" db="EMBL/GenBank/DDBJ databases">
        <title>Gnathostoma spinigerum genome.</title>
        <authorList>
            <person name="Gonzalez-Bertolin B."/>
            <person name="Monzon S."/>
            <person name="Zaballos A."/>
            <person name="Jimenez P."/>
            <person name="Dekumyoy P."/>
            <person name="Varona S."/>
            <person name="Cuesta I."/>
            <person name="Sumanam S."/>
            <person name="Adisakwattana P."/>
            <person name="Gasser R.B."/>
            <person name="Hernandez-Gonzalez A."/>
            <person name="Young N.D."/>
            <person name="Perteguer M.J."/>
        </authorList>
    </citation>
    <scope>NUCLEOTIDE SEQUENCE [LARGE SCALE GENOMIC DNA]</scope>
    <source>
        <strain evidence="2">AL3</strain>
        <tissue evidence="2">Liver</tissue>
    </source>
</reference>
<evidence type="ECO:0000313" key="2">
    <source>
        <dbReference type="EMBL" id="MFH4980551.1"/>
    </source>
</evidence>
<accession>A0ABD6EMP4</accession>
<dbReference type="Proteomes" id="UP001608902">
    <property type="component" value="Unassembled WGS sequence"/>
</dbReference>
<comment type="caution">
    <text evidence="2">The sequence shown here is derived from an EMBL/GenBank/DDBJ whole genome shotgun (WGS) entry which is preliminary data.</text>
</comment>
<evidence type="ECO:0000313" key="3">
    <source>
        <dbReference type="Proteomes" id="UP001608902"/>
    </source>
</evidence>
<evidence type="ECO:0000256" key="1">
    <source>
        <dbReference type="SAM" id="SignalP"/>
    </source>
</evidence>
<gene>
    <name evidence="2" type="ORF">AB6A40_007260</name>
</gene>
<dbReference type="AlphaFoldDB" id="A0ABD6EMP4"/>
<keyword evidence="3" id="KW-1185">Reference proteome</keyword>
<feature type="signal peptide" evidence="1">
    <location>
        <begin position="1"/>
        <end position="16"/>
    </location>
</feature>
<organism evidence="2 3">
    <name type="scientific">Gnathostoma spinigerum</name>
    <dbReference type="NCBI Taxonomy" id="75299"/>
    <lineage>
        <taxon>Eukaryota</taxon>
        <taxon>Metazoa</taxon>
        <taxon>Ecdysozoa</taxon>
        <taxon>Nematoda</taxon>
        <taxon>Chromadorea</taxon>
        <taxon>Rhabditida</taxon>
        <taxon>Spirurina</taxon>
        <taxon>Gnathostomatomorpha</taxon>
        <taxon>Gnathostomatoidea</taxon>
        <taxon>Gnathostomatidae</taxon>
        <taxon>Gnathostoma</taxon>
    </lineage>
</organism>